<dbReference type="Gene3D" id="3.40.50.2300">
    <property type="match status" value="2"/>
</dbReference>
<comment type="catalytic activity">
    <reaction evidence="3">
        <text>2 GTP = 3',3'-c-di-GMP + 2 diphosphate</text>
        <dbReference type="Rhea" id="RHEA:24898"/>
        <dbReference type="ChEBI" id="CHEBI:33019"/>
        <dbReference type="ChEBI" id="CHEBI:37565"/>
        <dbReference type="ChEBI" id="CHEBI:58805"/>
        <dbReference type="EC" id="2.7.7.65"/>
    </reaction>
</comment>
<dbReference type="GO" id="GO:1902201">
    <property type="term" value="P:negative regulation of bacterial-type flagellum-dependent cell motility"/>
    <property type="evidence" value="ECO:0007669"/>
    <property type="project" value="TreeGrafter"/>
</dbReference>
<dbReference type="GO" id="GO:0005886">
    <property type="term" value="C:plasma membrane"/>
    <property type="evidence" value="ECO:0007669"/>
    <property type="project" value="TreeGrafter"/>
</dbReference>
<dbReference type="GO" id="GO:0043709">
    <property type="term" value="P:cell adhesion involved in single-species biofilm formation"/>
    <property type="evidence" value="ECO:0007669"/>
    <property type="project" value="TreeGrafter"/>
</dbReference>
<name>A0AA51RSS6_9GAMM</name>
<dbReference type="SUPFAM" id="SSF55073">
    <property type="entry name" value="Nucleotide cyclase"/>
    <property type="match status" value="1"/>
</dbReference>
<accession>A0AA51RSS6</accession>
<keyword evidence="4" id="KW-0597">Phosphoprotein</keyword>
<proteinExistence type="predicted"/>
<dbReference type="CDD" id="cd00156">
    <property type="entry name" value="REC"/>
    <property type="match status" value="1"/>
</dbReference>
<organism evidence="7 8">
    <name type="scientific">Pleionea litopenaei</name>
    <dbReference type="NCBI Taxonomy" id="3070815"/>
    <lineage>
        <taxon>Bacteria</taxon>
        <taxon>Pseudomonadati</taxon>
        <taxon>Pseudomonadota</taxon>
        <taxon>Gammaproteobacteria</taxon>
        <taxon>Oceanospirillales</taxon>
        <taxon>Pleioneaceae</taxon>
        <taxon>Pleionea</taxon>
    </lineage>
</organism>
<dbReference type="SMART" id="SM00448">
    <property type="entry name" value="REC"/>
    <property type="match status" value="2"/>
</dbReference>
<protein>
    <recommendedName>
        <fullName evidence="2">diguanylate cyclase</fullName>
        <ecNumber evidence="2">2.7.7.65</ecNumber>
    </recommendedName>
</protein>
<dbReference type="GO" id="GO:0000160">
    <property type="term" value="P:phosphorelay signal transduction system"/>
    <property type="evidence" value="ECO:0007669"/>
    <property type="project" value="InterPro"/>
</dbReference>
<dbReference type="GO" id="GO:0052621">
    <property type="term" value="F:diguanylate cyclase activity"/>
    <property type="evidence" value="ECO:0007669"/>
    <property type="project" value="UniProtKB-EC"/>
</dbReference>
<keyword evidence="8" id="KW-1185">Reference proteome</keyword>
<evidence type="ECO:0000313" key="7">
    <source>
        <dbReference type="EMBL" id="WMS86925.1"/>
    </source>
</evidence>
<dbReference type="PANTHER" id="PTHR45138">
    <property type="entry name" value="REGULATORY COMPONENTS OF SENSORY TRANSDUCTION SYSTEM"/>
    <property type="match status" value="1"/>
</dbReference>
<dbReference type="FunFam" id="3.30.70.270:FF:000001">
    <property type="entry name" value="Diguanylate cyclase domain protein"/>
    <property type="match status" value="1"/>
</dbReference>
<dbReference type="InterPro" id="IPR050469">
    <property type="entry name" value="Diguanylate_Cyclase"/>
</dbReference>
<dbReference type="PROSITE" id="PS50887">
    <property type="entry name" value="GGDEF"/>
    <property type="match status" value="1"/>
</dbReference>
<feature type="domain" description="GGDEF" evidence="6">
    <location>
        <begin position="296"/>
        <end position="436"/>
    </location>
</feature>
<dbReference type="KEGG" id="plei:Q9312_17045"/>
<dbReference type="NCBIfam" id="TIGR00254">
    <property type="entry name" value="GGDEF"/>
    <property type="match status" value="1"/>
</dbReference>
<evidence type="ECO:0000259" key="5">
    <source>
        <dbReference type="PROSITE" id="PS50110"/>
    </source>
</evidence>
<evidence type="ECO:0000313" key="8">
    <source>
        <dbReference type="Proteomes" id="UP001239782"/>
    </source>
</evidence>
<dbReference type="InterPro" id="IPR043128">
    <property type="entry name" value="Rev_trsase/Diguanyl_cyclase"/>
</dbReference>
<dbReference type="AlphaFoldDB" id="A0AA51RSS6"/>
<comment type="cofactor">
    <cofactor evidence="1">
        <name>Mg(2+)</name>
        <dbReference type="ChEBI" id="CHEBI:18420"/>
    </cofactor>
</comment>
<keyword evidence="7" id="KW-0808">Transferase</keyword>
<reference evidence="7 8" key="1">
    <citation type="submission" date="2023-08" db="EMBL/GenBank/DDBJ databases">
        <title>Pleionea litopenaei sp. nov., isolated from stomach of juvenile Litopenaeus vannamei.</title>
        <authorList>
            <person name="Rho A.M."/>
            <person name="Hwang C.Y."/>
        </authorList>
    </citation>
    <scope>NUCLEOTIDE SEQUENCE [LARGE SCALE GENOMIC DNA]</scope>
    <source>
        <strain evidence="7 8">HL-JVS1</strain>
    </source>
</reference>
<dbReference type="InterPro" id="IPR001789">
    <property type="entry name" value="Sig_transdc_resp-reg_receiver"/>
</dbReference>
<dbReference type="EMBL" id="CP133548">
    <property type="protein sequence ID" value="WMS86925.1"/>
    <property type="molecule type" value="Genomic_DNA"/>
</dbReference>
<feature type="modified residue" description="4-aspartylphosphate" evidence="4">
    <location>
        <position position="177"/>
    </location>
</feature>
<dbReference type="PROSITE" id="PS50110">
    <property type="entry name" value="RESPONSE_REGULATORY"/>
    <property type="match status" value="2"/>
</dbReference>
<comment type="caution">
    <text evidence="4">Lacks conserved residue(s) required for the propagation of feature annotation.</text>
</comment>
<dbReference type="InterPro" id="IPR011006">
    <property type="entry name" value="CheY-like_superfamily"/>
</dbReference>
<evidence type="ECO:0000256" key="3">
    <source>
        <dbReference type="ARBA" id="ARBA00034247"/>
    </source>
</evidence>
<gene>
    <name evidence="7" type="ORF">Q9312_17045</name>
</gene>
<evidence type="ECO:0000256" key="2">
    <source>
        <dbReference type="ARBA" id="ARBA00012528"/>
    </source>
</evidence>
<dbReference type="InterPro" id="IPR029787">
    <property type="entry name" value="Nucleotide_cyclase"/>
</dbReference>
<keyword evidence="7" id="KW-0548">Nucleotidyltransferase</keyword>
<feature type="domain" description="Response regulatory" evidence="5">
    <location>
        <begin position="128"/>
        <end position="246"/>
    </location>
</feature>
<dbReference type="RefSeq" id="WP_309202061.1">
    <property type="nucleotide sequence ID" value="NZ_CP133548.1"/>
</dbReference>
<evidence type="ECO:0000256" key="1">
    <source>
        <dbReference type="ARBA" id="ARBA00001946"/>
    </source>
</evidence>
<dbReference type="InterPro" id="IPR000160">
    <property type="entry name" value="GGDEF_dom"/>
</dbReference>
<dbReference type="Proteomes" id="UP001239782">
    <property type="component" value="Chromosome"/>
</dbReference>
<sequence length="439" mass="49399">MNILVLEQSRVQQIILNAMFKENNLHPEFVESYAAAIEAIDKNDYDFIFSGYSLPDGNGVDIGRHLREMGVSRPGIVLLTTEDKESIVKEALAAGITRILFRSSTHELQTFIKELADSDMNFEELSGKVLLIDDDRTMTELMMAVMKNIGFECDVRRSGEQALTLFAEQEFDLIVADYFLEGEMNGLDVVNLVRQMGGKKSRVPIIVISGQADRDKRLEILKSGANDYIDKPIIPEELQVRAYNMLVQKKLFDRVEGQRLDLQKMAMTDSLTGLYNRHFLSDIAPKRMAEARRHETDLTLMVIDIDHFKAVNDTHGHDKGDEVLRSFASLLKQSCRQEDIAIRLGGEEFLLILPHCSKPGATEKAEKLRKDAMRLCPGGVAVTISIGVACVEHELLSAAKQENRFEIEFGDIFSAADQAVYKAKNAGRNRVEFLPLDNK</sequence>
<dbReference type="Gene3D" id="3.30.70.270">
    <property type="match status" value="1"/>
</dbReference>
<dbReference type="CDD" id="cd01949">
    <property type="entry name" value="GGDEF"/>
    <property type="match status" value="1"/>
</dbReference>
<evidence type="ECO:0000259" key="6">
    <source>
        <dbReference type="PROSITE" id="PS50887"/>
    </source>
</evidence>
<dbReference type="SMART" id="SM00267">
    <property type="entry name" value="GGDEF"/>
    <property type="match status" value="1"/>
</dbReference>
<dbReference type="PANTHER" id="PTHR45138:SF9">
    <property type="entry name" value="DIGUANYLATE CYCLASE DGCM-RELATED"/>
    <property type="match status" value="1"/>
</dbReference>
<evidence type="ECO:0000256" key="4">
    <source>
        <dbReference type="PROSITE-ProRule" id="PRU00169"/>
    </source>
</evidence>
<dbReference type="SUPFAM" id="SSF52172">
    <property type="entry name" value="CheY-like"/>
    <property type="match status" value="2"/>
</dbReference>
<dbReference type="Pfam" id="PF00990">
    <property type="entry name" value="GGDEF"/>
    <property type="match status" value="1"/>
</dbReference>
<dbReference type="EC" id="2.7.7.65" evidence="2"/>
<feature type="domain" description="Response regulatory" evidence="5">
    <location>
        <begin position="2"/>
        <end position="117"/>
    </location>
</feature>
<dbReference type="Pfam" id="PF00072">
    <property type="entry name" value="Response_reg"/>
    <property type="match status" value="2"/>
</dbReference>